<comment type="caution">
    <text evidence="2">The sequence shown here is derived from an EMBL/GenBank/DDBJ whole genome shotgun (WGS) entry which is preliminary data.</text>
</comment>
<accession>A0AAD6J902</accession>
<evidence type="ECO:0000313" key="3">
    <source>
        <dbReference type="Proteomes" id="UP001162972"/>
    </source>
</evidence>
<keyword evidence="3" id="KW-1185">Reference proteome</keyword>
<feature type="domain" description="GH16" evidence="1">
    <location>
        <begin position="34"/>
        <end position="95"/>
    </location>
</feature>
<dbReference type="GO" id="GO:0004553">
    <property type="term" value="F:hydrolase activity, hydrolyzing O-glycosyl compounds"/>
    <property type="evidence" value="ECO:0007669"/>
    <property type="project" value="InterPro"/>
</dbReference>
<evidence type="ECO:0000313" key="2">
    <source>
        <dbReference type="EMBL" id="KAJ6400500.1"/>
    </source>
</evidence>
<proteinExistence type="predicted"/>
<name>A0AAD6J902_9ROSI</name>
<dbReference type="InterPro" id="IPR013320">
    <property type="entry name" value="ConA-like_dom_sf"/>
</dbReference>
<gene>
    <name evidence="2" type="ORF">OIU84_016030</name>
</gene>
<dbReference type="InterPro" id="IPR000757">
    <property type="entry name" value="Beta-glucanase-like"/>
</dbReference>
<protein>
    <recommendedName>
        <fullName evidence="1">GH16 domain-containing protein</fullName>
    </recommendedName>
</protein>
<dbReference type="GO" id="GO:0005975">
    <property type="term" value="P:carbohydrate metabolic process"/>
    <property type="evidence" value="ECO:0007669"/>
    <property type="project" value="InterPro"/>
</dbReference>
<dbReference type="AlphaFoldDB" id="A0AAD6J902"/>
<dbReference type="EMBL" id="JAPFFJ010000019">
    <property type="protein sequence ID" value="KAJ6400500.1"/>
    <property type="molecule type" value="Genomic_DNA"/>
</dbReference>
<evidence type="ECO:0000259" key="1">
    <source>
        <dbReference type="Pfam" id="PF00722"/>
    </source>
</evidence>
<dbReference type="Proteomes" id="UP001162972">
    <property type="component" value="Chromosome 14"/>
</dbReference>
<sequence>MARNFLNVPDIPSLGAKSPTLSLSPMITAVAHGGEVQPAFFMARNGSREEIHDLGFDFSDGFHECVMKWCPNFIEYWLIYGNVVREVEKKEGDGFMRNPCFKYFSLVCKLH</sequence>
<reference evidence="2 3" key="1">
    <citation type="journal article" date="2023" name="Int. J. Mol. Sci.">
        <title>De Novo Assembly and Annotation of 11 Diverse Shrub Willow (Salix) Genomes Reveals Novel Gene Organization in Sex-Linked Regions.</title>
        <authorList>
            <person name="Hyden B."/>
            <person name="Feng K."/>
            <person name="Yates T.B."/>
            <person name="Jawdy S."/>
            <person name="Cereghino C."/>
            <person name="Smart L.B."/>
            <person name="Muchero W."/>
        </authorList>
    </citation>
    <scope>NUCLEOTIDE SEQUENCE [LARGE SCALE GENOMIC DNA]</scope>
    <source>
        <tissue evidence="2">Shoot tip</tissue>
    </source>
</reference>
<dbReference type="SUPFAM" id="SSF49899">
    <property type="entry name" value="Concanavalin A-like lectins/glucanases"/>
    <property type="match status" value="1"/>
</dbReference>
<dbReference type="Gene3D" id="2.60.120.200">
    <property type="match status" value="1"/>
</dbReference>
<organism evidence="2 3">
    <name type="scientific">Salix udensis</name>
    <dbReference type="NCBI Taxonomy" id="889485"/>
    <lineage>
        <taxon>Eukaryota</taxon>
        <taxon>Viridiplantae</taxon>
        <taxon>Streptophyta</taxon>
        <taxon>Embryophyta</taxon>
        <taxon>Tracheophyta</taxon>
        <taxon>Spermatophyta</taxon>
        <taxon>Magnoliopsida</taxon>
        <taxon>eudicotyledons</taxon>
        <taxon>Gunneridae</taxon>
        <taxon>Pentapetalae</taxon>
        <taxon>rosids</taxon>
        <taxon>fabids</taxon>
        <taxon>Malpighiales</taxon>
        <taxon>Salicaceae</taxon>
        <taxon>Saliceae</taxon>
        <taxon>Salix</taxon>
    </lineage>
</organism>
<dbReference type="Pfam" id="PF00722">
    <property type="entry name" value="Glyco_hydro_16"/>
    <property type="match status" value="1"/>
</dbReference>